<evidence type="ECO:0008006" key="4">
    <source>
        <dbReference type="Google" id="ProtNLM"/>
    </source>
</evidence>
<accession>A0A554VEI7</accession>
<keyword evidence="1" id="KW-0732">Signal</keyword>
<proteinExistence type="predicted"/>
<dbReference type="Gene3D" id="2.180.10.10">
    <property type="entry name" value="RHS repeat-associated core"/>
    <property type="match status" value="1"/>
</dbReference>
<evidence type="ECO:0000313" key="3">
    <source>
        <dbReference type="Proteomes" id="UP000318833"/>
    </source>
</evidence>
<name>A0A554VEI7_9FLAO</name>
<dbReference type="AlphaFoldDB" id="A0A554VEI7"/>
<dbReference type="OrthoDB" id="2972467at2"/>
<gene>
    <name evidence="2" type="ORF">FOF46_22920</name>
</gene>
<keyword evidence="3" id="KW-1185">Reference proteome</keyword>
<dbReference type="Proteomes" id="UP000318833">
    <property type="component" value="Unassembled WGS sequence"/>
</dbReference>
<organism evidence="2 3">
    <name type="scientific">Aquimarina algiphila</name>
    <dbReference type="NCBI Taxonomy" id="2047982"/>
    <lineage>
        <taxon>Bacteria</taxon>
        <taxon>Pseudomonadati</taxon>
        <taxon>Bacteroidota</taxon>
        <taxon>Flavobacteriia</taxon>
        <taxon>Flavobacteriales</taxon>
        <taxon>Flavobacteriaceae</taxon>
        <taxon>Aquimarina</taxon>
    </lineage>
</organism>
<reference evidence="2 3" key="1">
    <citation type="submission" date="2019-07" db="EMBL/GenBank/DDBJ databases">
        <title>The draft genome sequence of Aquimarina algiphila M91.</title>
        <authorList>
            <person name="Meng X."/>
        </authorList>
    </citation>
    <scope>NUCLEOTIDE SEQUENCE [LARGE SCALE GENOMIC DNA]</scope>
    <source>
        <strain evidence="2 3">M91</strain>
    </source>
</reference>
<feature type="signal peptide" evidence="1">
    <location>
        <begin position="1"/>
        <end position="18"/>
    </location>
</feature>
<sequence>MKKLGLLFLLLWCGITYSQNPFEDYNYNPQIGTLSDGEFIEDFDNDSIVRIGSIMLNVKNNTIISFVVETVKFTEAGAEPSIMSRWFQPDPLANSFPEDSPYVFVKNNPMMYSDPTGMAPETIFKKIGTNETVEVDDGVNKTIEVSDSDFDIAKLFAALTSMTQEMEDGTITVNIGVSQEVADAYGEFYDSVNSYDDVNVANVKDYLFNRPQLSVFPKVLDGVNPLLDFIGTGGGRKVGQMAFKAFTKSNYRHNLKVLTGKLGIGKDAHHIYPKEFRGFFQSKNINIDHAEHLTWWGKSAHRSASSAINKEWRQYIANEGANATREQVMKKGVEITKKYGGL</sequence>
<dbReference type="RefSeq" id="WP_143918062.1">
    <property type="nucleotide sequence ID" value="NZ_CANMIK010000036.1"/>
</dbReference>
<feature type="chain" id="PRO_5022173511" description="RHS repeat-associated core domain-containing protein" evidence="1">
    <location>
        <begin position="19"/>
        <end position="342"/>
    </location>
</feature>
<evidence type="ECO:0000256" key="1">
    <source>
        <dbReference type="SAM" id="SignalP"/>
    </source>
</evidence>
<comment type="caution">
    <text evidence="2">The sequence shown here is derived from an EMBL/GenBank/DDBJ whole genome shotgun (WGS) entry which is preliminary data.</text>
</comment>
<evidence type="ECO:0000313" key="2">
    <source>
        <dbReference type="EMBL" id="TSE05419.1"/>
    </source>
</evidence>
<protein>
    <recommendedName>
        <fullName evidence="4">RHS repeat-associated core domain-containing protein</fullName>
    </recommendedName>
</protein>
<dbReference type="EMBL" id="VLNR01000061">
    <property type="protein sequence ID" value="TSE05419.1"/>
    <property type="molecule type" value="Genomic_DNA"/>
</dbReference>